<keyword evidence="2" id="KW-1185">Reference proteome</keyword>
<organism evidence="1 2">
    <name type="scientific">Meloidogyne enterolobii</name>
    <name type="common">Root-knot nematode worm</name>
    <name type="synonym">Meloidogyne mayaguensis</name>
    <dbReference type="NCBI Taxonomy" id="390850"/>
    <lineage>
        <taxon>Eukaryota</taxon>
        <taxon>Metazoa</taxon>
        <taxon>Ecdysozoa</taxon>
        <taxon>Nematoda</taxon>
        <taxon>Chromadorea</taxon>
        <taxon>Rhabditida</taxon>
        <taxon>Tylenchina</taxon>
        <taxon>Tylenchomorpha</taxon>
        <taxon>Tylenchoidea</taxon>
        <taxon>Meloidogynidae</taxon>
        <taxon>Meloidogyninae</taxon>
        <taxon>Meloidogyne</taxon>
    </lineage>
</organism>
<evidence type="ECO:0000313" key="2">
    <source>
        <dbReference type="Proteomes" id="UP001497535"/>
    </source>
</evidence>
<protein>
    <submittedName>
        <fullName evidence="1">Uncharacterized protein</fullName>
    </submittedName>
</protein>
<gene>
    <name evidence="1" type="ORF">MENTE1834_LOCUS46962</name>
</gene>
<comment type="caution">
    <text evidence="1">The sequence shown here is derived from an EMBL/GenBank/DDBJ whole genome shotgun (WGS) entry which is preliminary data.</text>
</comment>
<reference evidence="1" key="1">
    <citation type="submission" date="2023-11" db="EMBL/GenBank/DDBJ databases">
        <authorList>
            <person name="Poullet M."/>
        </authorList>
    </citation>
    <scope>NUCLEOTIDE SEQUENCE</scope>
    <source>
        <strain evidence="1">E1834</strain>
    </source>
</reference>
<dbReference type="EMBL" id="CAVMJV010000179">
    <property type="protein sequence ID" value="CAK5121147.1"/>
    <property type="molecule type" value="Genomic_DNA"/>
</dbReference>
<dbReference type="Proteomes" id="UP001497535">
    <property type="component" value="Unassembled WGS sequence"/>
</dbReference>
<accession>A0ACB1B3Y9</accession>
<name>A0ACB1B3Y9_MELEN</name>
<evidence type="ECO:0000313" key="1">
    <source>
        <dbReference type="EMBL" id="CAK5121147.1"/>
    </source>
</evidence>
<sequence>MERACWNAQILNVILIKVCNNRAKKGDKVLDLNAGCGTCDGNKIDKSCIDCSGFKCNSRNKLEENVFCYERGENDKEREGSRPCVEKTCFISRDLLKGMYIPRSKCNLLKYFDISGETEEISMKKYTKQGCWKCNSTSIPCRLCNTTLCNTEKFFNQVNYCWGKGNFVEQCDKSKYGLNCYYASDFDNKGR</sequence>
<proteinExistence type="predicted"/>